<proteinExistence type="predicted"/>
<feature type="signal peptide" evidence="1">
    <location>
        <begin position="1"/>
        <end position="23"/>
    </location>
</feature>
<gene>
    <name evidence="2" type="ORF">B0W48_09245</name>
</gene>
<accession>A0A1Q2GXY5</accession>
<evidence type="ECO:0000313" key="3">
    <source>
        <dbReference type="Proteomes" id="UP000188243"/>
    </source>
</evidence>
<organism evidence="2 3">
    <name type="scientific">Pseudoalteromonas aliena</name>
    <dbReference type="NCBI Taxonomy" id="247523"/>
    <lineage>
        <taxon>Bacteria</taxon>
        <taxon>Pseudomonadati</taxon>
        <taxon>Pseudomonadota</taxon>
        <taxon>Gammaproteobacteria</taxon>
        <taxon>Alteromonadales</taxon>
        <taxon>Pseudoalteromonadaceae</taxon>
        <taxon>Pseudoalteromonas</taxon>
    </lineage>
</organism>
<dbReference type="RefSeq" id="WP_077536680.1">
    <property type="nucleotide sequence ID" value="NZ_CP019628.1"/>
</dbReference>
<evidence type="ECO:0000313" key="2">
    <source>
        <dbReference type="EMBL" id="AQP99952.1"/>
    </source>
</evidence>
<reference evidence="2 3" key="1">
    <citation type="submission" date="2017-02" db="EMBL/GenBank/DDBJ databases">
        <title>Complete genome sequence of the cold-active Pseudoalteromonas aliena strain EH1 isolated from Arctic seawater.</title>
        <authorList>
            <person name="Kim E."/>
            <person name="Heo E."/>
            <person name="Kim H."/>
            <person name="Kim D."/>
        </authorList>
    </citation>
    <scope>NUCLEOTIDE SEQUENCE [LARGE SCALE GENOMIC DNA]</scope>
    <source>
        <strain evidence="2 3">EH1</strain>
    </source>
</reference>
<keyword evidence="1" id="KW-0732">Signal</keyword>
<dbReference type="Proteomes" id="UP000188243">
    <property type="component" value="Chromosome"/>
</dbReference>
<name>A0A1Q2GXY5_9GAMM</name>
<protein>
    <submittedName>
        <fullName evidence="2">Uncharacterized protein</fullName>
    </submittedName>
</protein>
<sequence length="154" mass="17577">MKIYFYQTAMFISLLFLSHTSLAEPVFAIKATIYKLQNNITIDSKIDETLKQLKPSHQPQLLASLNESALIEIGDEAKLTALEVKTNEDGSYFNATMKLKEKVDGQWESITSFMPHIPDGQTVYFSRTFKDSVWLIKLTGKRYESIVLGQESFE</sequence>
<feature type="chain" id="PRO_5012930397" evidence="1">
    <location>
        <begin position="24"/>
        <end position="154"/>
    </location>
</feature>
<evidence type="ECO:0000256" key="1">
    <source>
        <dbReference type="SAM" id="SignalP"/>
    </source>
</evidence>
<dbReference type="AlphaFoldDB" id="A0A1Q2GXY5"/>
<dbReference type="KEGG" id="paln:B0W48_09245"/>
<dbReference type="EMBL" id="CP019628">
    <property type="protein sequence ID" value="AQP99952.1"/>
    <property type="molecule type" value="Genomic_DNA"/>
</dbReference>